<keyword evidence="2" id="KW-1185">Reference proteome</keyword>
<dbReference type="Proteomes" id="UP000826656">
    <property type="component" value="Unassembled WGS sequence"/>
</dbReference>
<comment type="caution">
    <text evidence="1">The sequence shown here is derived from an EMBL/GenBank/DDBJ whole genome shotgun (WGS) entry which is preliminary data.</text>
</comment>
<evidence type="ECO:0000313" key="2">
    <source>
        <dbReference type="Proteomes" id="UP000826656"/>
    </source>
</evidence>
<proteinExistence type="predicted"/>
<accession>A0ABQ7U2M4</accession>
<sequence length="93" mass="11249">MDMLCWNLLTHFFEARPPAYQLAVVCDSVWLCFFVNWKCWILEKPLSEQTAKANTGSEWLEIMGLCPYRILLRVFVWRKQDKRLEDLRFVDLY</sequence>
<organism evidence="1 2">
    <name type="scientific">Solanum tuberosum</name>
    <name type="common">Potato</name>
    <dbReference type="NCBI Taxonomy" id="4113"/>
    <lineage>
        <taxon>Eukaryota</taxon>
        <taxon>Viridiplantae</taxon>
        <taxon>Streptophyta</taxon>
        <taxon>Embryophyta</taxon>
        <taxon>Tracheophyta</taxon>
        <taxon>Spermatophyta</taxon>
        <taxon>Magnoliopsida</taxon>
        <taxon>eudicotyledons</taxon>
        <taxon>Gunneridae</taxon>
        <taxon>Pentapetalae</taxon>
        <taxon>asterids</taxon>
        <taxon>lamiids</taxon>
        <taxon>Solanales</taxon>
        <taxon>Solanaceae</taxon>
        <taxon>Solanoideae</taxon>
        <taxon>Solaneae</taxon>
        <taxon>Solanum</taxon>
    </lineage>
</organism>
<protein>
    <submittedName>
        <fullName evidence="1">Uncharacterized protein</fullName>
    </submittedName>
</protein>
<name>A0ABQ7U2M4_SOLTU</name>
<gene>
    <name evidence="1" type="ORF">KY290_033654</name>
</gene>
<dbReference type="EMBL" id="JAIVGD010000026">
    <property type="protein sequence ID" value="KAH0740611.1"/>
    <property type="molecule type" value="Genomic_DNA"/>
</dbReference>
<evidence type="ECO:0000313" key="1">
    <source>
        <dbReference type="EMBL" id="KAH0740611.1"/>
    </source>
</evidence>
<reference evidence="1 2" key="1">
    <citation type="journal article" date="2021" name="bioRxiv">
        <title>Chromosome-scale and haplotype-resolved genome assembly of a tetraploid potato cultivar.</title>
        <authorList>
            <person name="Sun H."/>
            <person name="Jiao W.-B."/>
            <person name="Krause K."/>
            <person name="Campoy J.A."/>
            <person name="Goel M."/>
            <person name="Folz-Donahue K."/>
            <person name="Kukat C."/>
            <person name="Huettel B."/>
            <person name="Schneeberger K."/>
        </authorList>
    </citation>
    <scope>NUCLEOTIDE SEQUENCE [LARGE SCALE GENOMIC DNA]</scope>
    <source>
        <strain evidence="1">SolTubOtavaFocal</strain>
        <tissue evidence="1">Leaves</tissue>
    </source>
</reference>